<keyword evidence="6 12" id="KW-0472">Membrane</keyword>
<dbReference type="Pfam" id="PF13624">
    <property type="entry name" value="SurA_N_3"/>
    <property type="match status" value="1"/>
</dbReference>
<evidence type="ECO:0000313" key="15">
    <source>
        <dbReference type="Proteomes" id="UP001605261"/>
    </source>
</evidence>
<gene>
    <name evidence="14" type="ORF">ACEU0G_000130</name>
</gene>
<keyword evidence="2" id="KW-1003">Cell membrane</keyword>
<evidence type="ECO:0000256" key="12">
    <source>
        <dbReference type="SAM" id="Phobius"/>
    </source>
</evidence>
<dbReference type="GO" id="GO:0016853">
    <property type="term" value="F:isomerase activity"/>
    <property type="evidence" value="ECO:0007669"/>
    <property type="project" value="UniProtKB-KW"/>
</dbReference>
<keyword evidence="11 14" id="KW-0413">Isomerase</keyword>
<evidence type="ECO:0000256" key="3">
    <source>
        <dbReference type="ARBA" id="ARBA00022519"/>
    </source>
</evidence>
<evidence type="ECO:0000256" key="7">
    <source>
        <dbReference type="ARBA" id="ARBA00023186"/>
    </source>
</evidence>
<dbReference type="PANTHER" id="PTHR47529">
    <property type="entry name" value="PEPTIDYL-PROLYL CIS-TRANS ISOMERASE D"/>
    <property type="match status" value="1"/>
</dbReference>
<comment type="caution">
    <text evidence="14">The sequence shown here is derived from an EMBL/GenBank/DDBJ whole genome shotgun (WGS) entry which is preliminary data.</text>
</comment>
<accession>A0ABW7CZ65</accession>
<keyword evidence="11" id="KW-0697">Rotamase</keyword>
<dbReference type="InterPro" id="IPR052029">
    <property type="entry name" value="PpiD_chaperone"/>
</dbReference>
<organism evidence="14 15">
    <name type="scientific">Stenotrophomonas nematodicola</name>
    <dbReference type="NCBI Taxonomy" id="2656746"/>
    <lineage>
        <taxon>Bacteria</taxon>
        <taxon>Pseudomonadati</taxon>
        <taxon>Pseudomonadota</taxon>
        <taxon>Gammaproteobacteria</taxon>
        <taxon>Lysobacterales</taxon>
        <taxon>Lysobacteraceae</taxon>
        <taxon>Stenotrophomonas</taxon>
    </lineage>
</organism>
<evidence type="ECO:0000256" key="1">
    <source>
        <dbReference type="ARBA" id="ARBA00004382"/>
    </source>
</evidence>
<evidence type="ECO:0000256" key="2">
    <source>
        <dbReference type="ARBA" id="ARBA00022475"/>
    </source>
</evidence>
<comment type="similarity">
    <text evidence="8">Belongs to the PpiD chaperone family.</text>
</comment>
<feature type="domain" description="PpiC" evidence="13">
    <location>
        <begin position="287"/>
        <end position="389"/>
    </location>
</feature>
<dbReference type="SUPFAM" id="SSF109998">
    <property type="entry name" value="Triger factor/SurA peptide-binding domain-like"/>
    <property type="match status" value="1"/>
</dbReference>
<keyword evidence="7" id="KW-0143">Chaperone</keyword>
<protein>
    <recommendedName>
        <fullName evidence="9">Periplasmic chaperone PpiD</fullName>
    </recommendedName>
    <alternativeName>
        <fullName evidence="10">Periplasmic folding chaperone</fullName>
    </alternativeName>
</protein>
<reference evidence="14 15" key="1">
    <citation type="submission" date="2024-09" db="EMBL/GenBank/DDBJ databases">
        <authorList>
            <consortium name="All-Russian atlas of soil microorganisms"/>
            <consortium name="as a basis for the search for new antimicrobial producers and enzymes with unique properties"/>
            <person name="Sokolova E.A."/>
            <person name="Voronina E.N."/>
        </authorList>
    </citation>
    <scope>NUCLEOTIDE SEQUENCE [LARGE SCALE GENOMIC DNA]</scope>
    <source>
        <strain evidence="14 15">AF-22b-331.1</strain>
    </source>
</reference>
<dbReference type="Pfam" id="PF13616">
    <property type="entry name" value="Rotamase_3"/>
    <property type="match status" value="1"/>
</dbReference>
<dbReference type="PANTHER" id="PTHR47529:SF1">
    <property type="entry name" value="PERIPLASMIC CHAPERONE PPID"/>
    <property type="match status" value="1"/>
</dbReference>
<evidence type="ECO:0000256" key="8">
    <source>
        <dbReference type="ARBA" id="ARBA00038408"/>
    </source>
</evidence>
<keyword evidence="15" id="KW-1185">Reference proteome</keyword>
<evidence type="ECO:0000313" key="14">
    <source>
        <dbReference type="EMBL" id="MFG6110267.1"/>
    </source>
</evidence>
<keyword evidence="4 12" id="KW-0812">Transmembrane</keyword>
<dbReference type="RefSeq" id="WP_394163961.1">
    <property type="nucleotide sequence ID" value="NZ_JBHGCJ010000010.1"/>
</dbReference>
<dbReference type="Gene3D" id="3.10.50.40">
    <property type="match status" value="1"/>
</dbReference>
<dbReference type="InterPro" id="IPR023058">
    <property type="entry name" value="PPIase_PpiC_CS"/>
</dbReference>
<keyword evidence="3" id="KW-0997">Cell inner membrane</keyword>
<evidence type="ECO:0000256" key="6">
    <source>
        <dbReference type="ARBA" id="ARBA00023136"/>
    </source>
</evidence>
<dbReference type="PROSITE" id="PS01096">
    <property type="entry name" value="PPIC_PPIASE_1"/>
    <property type="match status" value="1"/>
</dbReference>
<sequence length="657" mass="71969">MLQKLRDKTSGWIVTVILGLLMIPFLFVIDSSYLGGVGAQNVAKVAAPPTWWRSAPSWWPMSFLWQHHEISSQDFRVRFEQARQQARQEQGEDFDPRHFESTENKLAVLEQMIDEQVVRLAGEQSGIVIGDNAVREYIAAIPAFIGADGKFNDNQYRIALASGNPPRTPTQFEALVRESIQQAVIPSALQSSGFVTQAETERLLKMLGETRDIELAALPDVPADTAPVTDAQIKQWYDGHLKQFRQPETVSLEYVEINGASLPPATAADEATLRKRYDEEKARFATPEQRLASHILIAADGSDPAKLKAAEEKALRLTADAKKPGADFAALAKANSEDPGSKEHGGDLGWVERGAMVKPFEDALFNMQAGEVTGPVKTDFGYHVLLLREKKGGESRSFEQVHDQLVAEQLKADNERAFTELSGRLVDLVYKNPTSLEGAAKELNLPVQTLGPFTRATASGVAANPAVLRAAFSDILTQDGTVSDPIEIAPNHNVMIRVTEHSPEQALPLDKAREQVIAAIHADRSRQASEKAADALLAKLKAGQSLQELAVSEKLQLNPMPGLPRTQPVPTPEINRAVFSAVAPTEGKPSYGKVAVQGRYVVYAVTKVSPGNLAEIQPEQKKAFSEQLNQIDGLAAAKAYIEAMRKRYRVQTEEANL</sequence>
<dbReference type="SUPFAM" id="SSF54534">
    <property type="entry name" value="FKBP-like"/>
    <property type="match status" value="1"/>
</dbReference>
<keyword evidence="5 12" id="KW-1133">Transmembrane helix</keyword>
<evidence type="ECO:0000256" key="9">
    <source>
        <dbReference type="ARBA" id="ARBA00040743"/>
    </source>
</evidence>
<dbReference type="Gene3D" id="1.10.4030.10">
    <property type="entry name" value="Porin chaperone SurA, peptide-binding domain"/>
    <property type="match status" value="1"/>
</dbReference>
<dbReference type="InterPro" id="IPR000297">
    <property type="entry name" value="PPIase_PpiC"/>
</dbReference>
<evidence type="ECO:0000256" key="10">
    <source>
        <dbReference type="ARBA" id="ARBA00042775"/>
    </source>
</evidence>
<proteinExistence type="inferred from homology"/>
<dbReference type="PROSITE" id="PS50198">
    <property type="entry name" value="PPIC_PPIASE_2"/>
    <property type="match status" value="1"/>
</dbReference>
<name>A0ABW7CZ65_9GAMM</name>
<evidence type="ECO:0000256" key="4">
    <source>
        <dbReference type="ARBA" id="ARBA00022692"/>
    </source>
</evidence>
<evidence type="ECO:0000259" key="13">
    <source>
        <dbReference type="PROSITE" id="PS50198"/>
    </source>
</evidence>
<evidence type="ECO:0000256" key="5">
    <source>
        <dbReference type="ARBA" id="ARBA00022989"/>
    </source>
</evidence>
<dbReference type="InterPro" id="IPR046357">
    <property type="entry name" value="PPIase_dom_sf"/>
</dbReference>
<comment type="subcellular location">
    <subcellularLocation>
        <location evidence="1">Cell inner membrane</location>
        <topology evidence="1">Single-pass type II membrane protein</topology>
        <orientation evidence="1">Periplasmic side</orientation>
    </subcellularLocation>
</comment>
<dbReference type="InterPro" id="IPR027304">
    <property type="entry name" value="Trigger_fact/SurA_dom_sf"/>
</dbReference>
<feature type="transmembrane region" description="Helical" evidence="12">
    <location>
        <begin position="12"/>
        <end position="34"/>
    </location>
</feature>
<dbReference type="EMBL" id="JBHGCJ010000010">
    <property type="protein sequence ID" value="MFG6110267.1"/>
    <property type="molecule type" value="Genomic_DNA"/>
</dbReference>
<dbReference type="Proteomes" id="UP001605261">
    <property type="component" value="Unassembled WGS sequence"/>
</dbReference>
<evidence type="ECO:0000256" key="11">
    <source>
        <dbReference type="PROSITE-ProRule" id="PRU00278"/>
    </source>
</evidence>